<feature type="transmembrane region" description="Helical" evidence="1">
    <location>
        <begin position="6"/>
        <end position="26"/>
    </location>
</feature>
<dbReference type="GO" id="GO:0043164">
    <property type="term" value="P:Gram-negative-bacterium-type cell wall biogenesis"/>
    <property type="evidence" value="ECO:0007669"/>
    <property type="project" value="TreeGrafter"/>
</dbReference>
<sequence length="202" mass="22569">MKARLLIFLLGMLFGMVLFFAGGILLMRYAPFLLLVDEPVTQADIAVVLGGGGGSRLRKGLSLYEAGFVKHLVLVDNKKNAWDDMLHRLCPDCAEKGKITILEGSRNTFTDAELTQAYCRTKSIHSMLVVTDPYHTRRASVIFKAQFAESDVSLAVVSSGAFGHRLAPDEQWWQDDDTLQTVWTEMNKLMIILLRDYGILAD</sequence>
<keyword evidence="1" id="KW-1133">Transmembrane helix</keyword>
<dbReference type="GO" id="GO:0000270">
    <property type="term" value="P:peptidoglycan metabolic process"/>
    <property type="evidence" value="ECO:0007669"/>
    <property type="project" value="TreeGrafter"/>
</dbReference>
<organism evidence="3">
    <name type="scientific">Candidatus Electrothrix aestuarii</name>
    <dbReference type="NCBI Taxonomy" id="3062594"/>
    <lineage>
        <taxon>Bacteria</taxon>
        <taxon>Pseudomonadati</taxon>
        <taxon>Thermodesulfobacteriota</taxon>
        <taxon>Desulfobulbia</taxon>
        <taxon>Desulfobulbales</taxon>
        <taxon>Desulfobulbaceae</taxon>
        <taxon>Candidatus Electrothrix</taxon>
    </lineage>
</organism>
<dbReference type="InterPro" id="IPR051599">
    <property type="entry name" value="Cell_Envelope_Assoc"/>
</dbReference>
<dbReference type="GO" id="GO:0005886">
    <property type="term" value="C:plasma membrane"/>
    <property type="evidence" value="ECO:0007669"/>
    <property type="project" value="TreeGrafter"/>
</dbReference>
<name>A0AAU8LRN8_9BACT</name>
<dbReference type="PANTHER" id="PTHR30336">
    <property type="entry name" value="INNER MEMBRANE PROTEIN, PROBABLE PERMEASE"/>
    <property type="match status" value="1"/>
</dbReference>
<proteinExistence type="predicted"/>
<dbReference type="CDD" id="cd06259">
    <property type="entry name" value="YdcF-like"/>
    <property type="match status" value="1"/>
</dbReference>
<accession>A0AAU8LRN8</accession>
<dbReference type="Pfam" id="PF02698">
    <property type="entry name" value="DUF218"/>
    <property type="match status" value="1"/>
</dbReference>
<dbReference type="InterPro" id="IPR003848">
    <property type="entry name" value="DUF218"/>
</dbReference>
<evidence type="ECO:0000259" key="2">
    <source>
        <dbReference type="Pfam" id="PF02698"/>
    </source>
</evidence>
<dbReference type="Gene3D" id="3.40.50.620">
    <property type="entry name" value="HUPs"/>
    <property type="match status" value="1"/>
</dbReference>
<dbReference type="InterPro" id="IPR014729">
    <property type="entry name" value="Rossmann-like_a/b/a_fold"/>
</dbReference>
<evidence type="ECO:0000256" key="1">
    <source>
        <dbReference type="SAM" id="Phobius"/>
    </source>
</evidence>
<evidence type="ECO:0000313" key="3">
    <source>
        <dbReference type="EMBL" id="XCN72182.1"/>
    </source>
</evidence>
<keyword evidence="1" id="KW-0472">Membrane</keyword>
<protein>
    <submittedName>
        <fullName evidence="3">YdcF family protein</fullName>
    </submittedName>
</protein>
<reference evidence="3" key="1">
    <citation type="journal article" date="2024" name="Syst. Appl. Microbiol.">
        <title>First single-strain enrichments of Electrothrix cable bacteria, description of E. aestuarii sp. nov. and E. rattekaaiensis sp. nov., and proposal of a cable bacteria taxonomy following the rules of the SeqCode.</title>
        <authorList>
            <person name="Plum-Jensen L.E."/>
            <person name="Schramm A."/>
            <person name="Marshall I.P.G."/>
        </authorList>
    </citation>
    <scope>NUCLEOTIDE SEQUENCE</scope>
    <source>
        <strain evidence="3">Rat1</strain>
    </source>
</reference>
<gene>
    <name evidence="3" type="ORF">Q3M24_18015</name>
</gene>
<feature type="domain" description="DUF218" evidence="2">
    <location>
        <begin position="44"/>
        <end position="174"/>
    </location>
</feature>
<dbReference type="AlphaFoldDB" id="A0AAU8LRN8"/>
<reference evidence="3" key="2">
    <citation type="submission" date="2024-06" db="EMBL/GenBank/DDBJ databases">
        <authorList>
            <person name="Plum-Jensen L.E."/>
            <person name="Schramm A."/>
            <person name="Marshall I.P.G."/>
        </authorList>
    </citation>
    <scope>NUCLEOTIDE SEQUENCE</scope>
    <source>
        <strain evidence="3">Rat1</strain>
    </source>
</reference>
<dbReference type="EMBL" id="CP159373">
    <property type="protein sequence ID" value="XCN72182.1"/>
    <property type="molecule type" value="Genomic_DNA"/>
</dbReference>
<keyword evidence="1" id="KW-0812">Transmembrane</keyword>
<dbReference type="PANTHER" id="PTHR30336:SF4">
    <property type="entry name" value="ENVELOPE BIOGENESIS FACTOR ELYC"/>
    <property type="match status" value="1"/>
</dbReference>
<dbReference type="KEGG" id="eaj:Q3M24_18015"/>